<gene>
    <name evidence="5" type="ORF">FE782_27170</name>
</gene>
<name>A0A5R9GCL8_9BACL</name>
<dbReference type="EMBL" id="VCIW01000024">
    <property type="protein sequence ID" value="TLS49125.1"/>
    <property type="molecule type" value="Genomic_DNA"/>
</dbReference>
<evidence type="ECO:0000313" key="6">
    <source>
        <dbReference type="Proteomes" id="UP000309676"/>
    </source>
</evidence>
<dbReference type="Pfam" id="PF02311">
    <property type="entry name" value="AraC_binding"/>
    <property type="match status" value="1"/>
</dbReference>
<dbReference type="GO" id="GO:0043565">
    <property type="term" value="F:sequence-specific DNA binding"/>
    <property type="evidence" value="ECO:0007669"/>
    <property type="project" value="InterPro"/>
</dbReference>
<dbReference type="PROSITE" id="PS01124">
    <property type="entry name" value="HTH_ARAC_FAMILY_2"/>
    <property type="match status" value="1"/>
</dbReference>
<keyword evidence="1" id="KW-0805">Transcription regulation</keyword>
<dbReference type="InterPro" id="IPR037923">
    <property type="entry name" value="HTH-like"/>
</dbReference>
<organism evidence="5 6">
    <name type="scientific">Paenibacillus antri</name>
    <dbReference type="NCBI Taxonomy" id="2582848"/>
    <lineage>
        <taxon>Bacteria</taxon>
        <taxon>Bacillati</taxon>
        <taxon>Bacillota</taxon>
        <taxon>Bacilli</taxon>
        <taxon>Bacillales</taxon>
        <taxon>Paenibacillaceae</taxon>
        <taxon>Paenibacillus</taxon>
    </lineage>
</organism>
<dbReference type="Proteomes" id="UP000309676">
    <property type="component" value="Unassembled WGS sequence"/>
</dbReference>
<evidence type="ECO:0000256" key="1">
    <source>
        <dbReference type="ARBA" id="ARBA00023015"/>
    </source>
</evidence>
<evidence type="ECO:0000256" key="2">
    <source>
        <dbReference type="ARBA" id="ARBA00023125"/>
    </source>
</evidence>
<dbReference type="Pfam" id="PF12833">
    <property type="entry name" value="HTH_18"/>
    <property type="match status" value="1"/>
</dbReference>
<dbReference type="PANTHER" id="PTHR43280">
    <property type="entry name" value="ARAC-FAMILY TRANSCRIPTIONAL REGULATOR"/>
    <property type="match status" value="1"/>
</dbReference>
<evidence type="ECO:0000259" key="4">
    <source>
        <dbReference type="PROSITE" id="PS01124"/>
    </source>
</evidence>
<dbReference type="SMART" id="SM00342">
    <property type="entry name" value="HTH_ARAC"/>
    <property type="match status" value="1"/>
</dbReference>
<dbReference type="SUPFAM" id="SSF46689">
    <property type="entry name" value="Homeodomain-like"/>
    <property type="match status" value="2"/>
</dbReference>
<dbReference type="SUPFAM" id="SSF51215">
    <property type="entry name" value="Regulatory protein AraC"/>
    <property type="match status" value="1"/>
</dbReference>
<dbReference type="AlphaFoldDB" id="A0A5R9GCL8"/>
<keyword evidence="2" id="KW-0238">DNA-binding</keyword>
<evidence type="ECO:0000256" key="3">
    <source>
        <dbReference type="ARBA" id="ARBA00023163"/>
    </source>
</evidence>
<protein>
    <submittedName>
        <fullName evidence="5">Helix-turn-helix domain-containing protein</fullName>
    </submittedName>
</protein>
<dbReference type="InterPro" id="IPR009057">
    <property type="entry name" value="Homeodomain-like_sf"/>
</dbReference>
<dbReference type="InterPro" id="IPR003313">
    <property type="entry name" value="AraC-bd"/>
</dbReference>
<dbReference type="Gene3D" id="1.10.10.60">
    <property type="entry name" value="Homeodomain-like"/>
    <property type="match status" value="2"/>
</dbReference>
<dbReference type="InterPro" id="IPR018062">
    <property type="entry name" value="HTH_AraC-typ_CS"/>
</dbReference>
<dbReference type="PROSITE" id="PS00041">
    <property type="entry name" value="HTH_ARAC_FAMILY_1"/>
    <property type="match status" value="1"/>
</dbReference>
<keyword evidence="6" id="KW-1185">Reference proteome</keyword>
<dbReference type="GO" id="GO:0003700">
    <property type="term" value="F:DNA-binding transcription factor activity"/>
    <property type="evidence" value="ECO:0007669"/>
    <property type="project" value="InterPro"/>
</dbReference>
<comment type="caution">
    <text evidence="5">The sequence shown here is derived from an EMBL/GenBank/DDBJ whole genome shotgun (WGS) entry which is preliminary data.</text>
</comment>
<reference evidence="5 6" key="1">
    <citation type="submission" date="2019-05" db="EMBL/GenBank/DDBJ databases">
        <authorList>
            <person name="Narsing Rao M.P."/>
            <person name="Li W.J."/>
        </authorList>
    </citation>
    <scope>NUCLEOTIDE SEQUENCE [LARGE SCALE GENOMIC DNA]</scope>
    <source>
        <strain evidence="5 6">SYSU_K30003</strain>
    </source>
</reference>
<evidence type="ECO:0000313" key="5">
    <source>
        <dbReference type="EMBL" id="TLS49125.1"/>
    </source>
</evidence>
<feature type="domain" description="HTH araC/xylS-type" evidence="4">
    <location>
        <begin position="224"/>
        <end position="322"/>
    </location>
</feature>
<dbReference type="InterPro" id="IPR018060">
    <property type="entry name" value="HTH_AraC"/>
</dbReference>
<dbReference type="PANTHER" id="PTHR43280:SF2">
    <property type="entry name" value="HTH-TYPE TRANSCRIPTIONAL REGULATOR EXSA"/>
    <property type="match status" value="1"/>
</dbReference>
<keyword evidence="3" id="KW-0804">Transcription</keyword>
<accession>A0A5R9GCL8</accession>
<proteinExistence type="predicted"/>
<sequence length="329" mass="37494">MFGCFISLRTSVRDMDNSINFDYIICLICKRLHVQECESMSKNTLSAEGYAARISSIAARVPIECHVRLDVTNDFILPPNWGFRDRVNINFHMAYVRSGDGSYEFGDRVEKLTRGKVFFVSPGYRHSRHLNPLKPPSMSLVRFSLVRNDSQAPLEWTIPPFAFAFEPRNGAVFHSLFGSLARRPPNSELTQAMYGSLIVQLLIEIYAELVAAGDADVLGDFRMEKAIRWMHEHVDRPASVKQLAARSGLSVNYFRTMFKKRFGKNPYDYMTELRMKRAMELLLETDDKVKDVASALGFTDPFAFSKQFKAVLGVAPSHLKRGKEKTADW</sequence>